<dbReference type="HOGENOM" id="CLU_554025_0_0_9"/>
<feature type="chain" id="PRO_5039505984" description="Extracellular solute-binding protein" evidence="7">
    <location>
        <begin position="24"/>
        <end position="478"/>
    </location>
</feature>
<keyword evidence="3" id="KW-0472">Membrane</keyword>
<gene>
    <name evidence="8" type="ORF">HMPREF9473_01067</name>
</gene>
<evidence type="ECO:0000256" key="5">
    <source>
        <dbReference type="ARBA" id="ARBA00023288"/>
    </source>
</evidence>
<evidence type="ECO:0000313" key="8">
    <source>
        <dbReference type="EMBL" id="EHI61002.1"/>
    </source>
</evidence>
<dbReference type="EMBL" id="ADLN01000009">
    <property type="protein sequence ID" value="EHI61002.1"/>
    <property type="molecule type" value="Genomic_DNA"/>
</dbReference>
<keyword evidence="1" id="KW-1003">Cell membrane</keyword>
<sequence>MKLRKTAGILGLALCLTACSSPAGNQADTTSGGQTTGAAVESSGSGSGEAVSEMSGTLKLTGPGLFTTVGENGAVDLITGVKKPGYEVVVKRWNELYPNVKLEIEPIPWDNWKAVMQTAALSGDVDVLVHGASLVTISEPMTEFFKKNPEVEDLISMPSVRKNEQDAPMTEYVPYGITVTVNPVVMVLDKRIFEHYGVELPDSNWTFDDIVTLAEKTTGKDPVTGENTYGISLLKASESNKNWLWAARGFNANIFQFGEKMKDTKVDFTMDKAVQTIDYLQELAKYTSPDYIEGLDLEKAYKENNNLAMVLAEESYSVYNQIKTAGLADDFMFLPLPKIEDGEFKGITASHMGDWNMSVCNTSSNKEMAEEFLKFMVTDPVVQQWLADTYCIPNNLEGLKLLDGAMEPAYYDAINEIVTTCPKAFSASINDCWDSTNFGTFATDVTSALNEVFVGNMDAEKATKQVQANLDEFLKSLQ</sequence>
<keyword evidence="9" id="KW-1185">Reference proteome</keyword>
<accession>G5IC84</accession>
<name>G5IC84_9FIRM</name>
<dbReference type="InterPro" id="IPR050490">
    <property type="entry name" value="Bact_solute-bd_prot1"/>
</dbReference>
<evidence type="ECO:0000256" key="4">
    <source>
        <dbReference type="ARBA" id="ARBA00023139"/>
    </source>
</evidence>
<evidence type="ECO:0000256" key="2">
    <source>
        <dbReference type="ARBA" id="ARBA00022729"/>
    </source>
</evidence>
<reference evidence="8 9" key="1">
    <citation type="submission" date="2011-08" db="EMBL/GenBank/DDBJ databases">
        <title>The Genome Sequence of Clostridium hathewayi WAL-18680.</title>
        <authorList>
            <consortium name="The Broad Institute Genome Sequencing Platform"/>
            <person name="Earl A."/>
            <person name="Ward D."/>
            <person name="Feldgarden M."/>
            <person name="Gevers D."/>
            <person name="Finegold S.M."/>
            <person name="Summanen P.H."/>
            <person name="Molitoris D.R."/>
            <person name="Song M."/>
            <person name="Daigneault M."/>
            <person name="Allen-Vercoe E."/>
            <person name="Young S.K."/>
            <person name="Zeng Q."/>
            <person name="Gargeya S."/>
            <person name="Fitzgerald M."/>
            <person name="Haas B."/>
            <person name="Abouelleil A."/>
            <person name="Alvarado L."/>
            <person name="Arachchi H.M."/>
            <person name="Berlin A."/>
            <person name="Brown A."/>
            <person name="Chapman S.B."/>
            <person name="Chen Z."/>
            <person name="Dunbar C."/>
            <person name="Freedman E."/>
            <person name="Gearin G."/>
            <person name="Gellesch M."/>
            <person name="Goldberg J."/>
            <person name="Griggs A."/>
            <person name="Gujja S."/>
            <person name="Heiman D."/>
            <person name="Howarth C."/>
            <person name="Larson L."/>
            <person name="Lui A."/>
            <person name="MacDonald P.J.P."/>
            <person name="Montmayeur A."/>
            <person name="Murphy C."/>
            <person name="Neiman D."/>
            <person name="Pearson M."/>
            <person name="Priest M."/>
            <person name="Roberts A."/>
            <person name="Saif S."/>
            <person name="Shea T."/>
            <person name="Shenoy N."/>
            <person name="Sisk P."/>
            <person name="Stolte C."/>
            <person name="Sykes S."/>
            <person name="Wortman J."/>
            <person name="Nusbaum C."/>
            <person name="Birren B."/>
        </authorList>
    </citation>
    <scope>NUCLEOTIDE SEQUENCE [LARGE SCALE GENOMIC DNA]</scope>
    <source>
        <strain evidence="8 9">WAL-18680</strain>
    </source>
</reference>
<comment type="caution">
    <text evidence="8">The sequence shown here is derived from an EMBL/GenBank/DDBJ whole genome shotgun (WGS) entry which is preliminary data.</text>
</comment>
<dbReference type="PANTHER" id="PTHR43649">
    <property type="entry name" value="ARABINOSE-BINDING PROTEIN-RELATED"/>
    <property type="match status" value="1"/>
</dbReference>
<evidence type="ECO:0008006" key="10">
    <source>
        <dbReference type="Google" id="ProtNLM"/>
    </source>
</evidence>
<keyword evidence="5" id="KW-0449">Lipoprotein</keyword>
<evidence type="ECO:0000256" key="7">
    <source>
        <dbReference type="SAM" id="SignalP"/>
    </source>
</evidence>
<protein>
    <recommendedName>
        <fullName evidence="10">Extracellular solute-binding protein</fullName>
    </recommendedName>
</protein>
<dbReference type="InterPro" id="IPR006059">
    <property type="entry name" value="SBP"/>
</dbReference>
<evidence type="ECO:0000256" key="3">
    <source>
        <dbReference type="ARBA" id="ARBA00023136"/>
    </source>
</evidence>
<feature type="compositionally biased region" description="Low complexity" evidence="6">
    <location>
        <begin position="37"/>
        <end position="54"/>
    </location>
</feature>
<evidence type="ECO:0000256" key="1">
    <source>
        <dbReference type="ARBA" id="ARBA00022475"/>
    </source>
</evidence>
<dbReference type="PANTHER" id="PTHR43649:SF33">
    <property type="entry name" value="POLYGALACTURONAN_RHAMNOGALACTURONAN-BINDING PROTEIN YTCQ"/>
    <property type="match status" value="1"/>
</dbReference>
<keyword evidence="4" id="KW-0564">Palmitate</keyword>
<keyword evidence="2 7" id="KW-0732">Signal</keyword>
<dbReference type="SUPFAM" id="SSF53850">
    <property type="entry name" value="Periplasmic binding protein-like II"/>
    <property type="match status" value="1"/>
</dbReference>
<dbReference type="Proteomes" id="UP000005384">
    <property type="component" value="Unassembled WGS sequence"/>
</dbReference>
<dbReference type="Pfam" id="PF01547">
    <property type="entry name" value="SBP_bac_1"/>
    <property type="match status" value="1"/>
</dbReference>
<feature type="signal peptide" evidence="7">
    <location>
        <begin position="1"/>
        <end position="23"/>
    </location>
</feature>
<dbReference type="AlphaFoldDB" id="G5IC84"/>
<feature type="region of interest" description="Disordered" evidence="6">
    <location>
        <begin position="25"/>
        <end position="54"/>
    </location>
</feature>
<evidence type="ECO:0000313" key="9">
    <source>
        <dbReference type="Proteomes" id="UP000005384"/>
    </source>
</evidence>
<evidence type="ECO:0000256" key="6">
    <source>
        <dbReference type="SAM" id="MobiDB-lite"/>
    </source>
</evidence>
<dbReference type="OrthoDB" id="383937at2"/>
<organism evidence="8 9">
    <name type="scientific">Hungatella hathewayi WAL-18680</name>
    <dbReference type="NCBI Taxonomy" id="742737"/>
    <lineage>
        <taxon>Bacteria</taxon>
        <taxon>Bacillati</taxon>
        <taxon>Bacillota</taxon>
        <taxon>Clostridia</taxon>
        <taxon>Lachnospirales</taxon>
        <taxon>Lachnospiraceae</taxon>
        <taxon>Hungatella</taxon>
    </lineage>
</organism>
<dbReference type="RefSeq" id="WP_006779053.1">
    <property type="nucleotide sequence ID" value="NZ_CP040506.1"/>
</dbReference>
<dbReference type="PATRIC" id="fig|742737.3.peg.1072"/>
<dbReference type="Gene3D" id="3.40.190.10">
    <property type="entry name" value="Periplasmic binding protein-like II"/>
    <property type="match status" value="1"/>
</dbReference>
<proteinExistence type="predicted"/>